<protein>
    <submittedName>
        <fullName evidence="1">CxxH/CxxC protein</fullName>
    </submittedName>
</protein>
<name>A0ABS2DEM9_9BACI</name>
<dbReference type="Proteomes" id="UP001518925">
    <property type="component" value="Unassembled WGS sequence"/>
</dbReference>
<reference evidence="1 2" key="1">
    <citation type="submission" date="2021-02" db="EMBL/GenBank/DDBJ databases">
        <title>Bacillus sp. RD4P76, an endophyte from a halophyte.</title>
        <authorList>
            <person name="Sun J.-Q."/>
        </authorList>
    </citation>
    <scope>NUCLEOTIDE SEQUENCE [LARGE SCALE GENOMIC DNA]</scope>
    <source>
        <strain evidence="1 2">RD4P76</strain>
    </source>
</reference>
<dbReference type="Pfam" id="PF14116">
    <property type="entry name" value="YyzF"/>
    <property type="match status" value="1"/>
</dbReference>
<dbReference type="InterPro" id="IPR025626">
    <property type="entry name" value="YyzF"/>
</dbReference>
<keyword evidence="2" id="KW-1185">Reference proteome</keyword>
<evidence type="ECO:0000313" key="1">
    <source>
        <dbReference type="EMBL" id="MBM6616904.1"/>
    </source>
</evidence>
<dbReference type="NCBIfam" id="TIGR04129">
    <property type="entry name" value="CxxH_BA5709"/>
    <property type="match status" value="1"/>
</dbReference>
<evidence type="ECO:0000313" key="2">
    <source>
        <dbReference type="Proteomes" id="UP001518925"/>
    </source>
</evidence>
<sequence length="62" mass="6993">MKVIKVCKEHIDLAIDIMVDEHEIAPEINTLSEEEKLSTTCEYCKNNAIYVVANTYSDTICG</sequence>
<accession>A0ABS2DEM9</accession>
<proteinExistence type="predicted"/>
<comment type="caution">
    <text evidence="1">The sequence shown here is derived from an EMBL/GenBank/DDBJ whole genome shotgun (WGS) entry which is preliminary data.</text>
</comment>
<gene>
    <name evidence="1" type="ORF">JR050_04300</name>
</gene>
<organism evidence="1 2">
    <name type="scientific">Bacillus suaedaesalsae</name>
    <dbReference type="NCBI Taxonomy" id="2810349"/>
    <lineage>
        <taxon>Bacteria</taxon>
        <taxon>Bacillati</taxon>
        <taxon>Bacillota</taxon>
        <taxon>Bacilli</taxon>
        <taxon>Bacillales</taxon>
        <taxon>Bacillaceae</taxon>
        <taxon>Bacillus</taxon>
    </lineage>
</organism>
<dbReference type="EMBL" id="JAFELM010000016">
    <property type="protein sequence ID" value="MBM6616904.1"/>
    <property type="molecule type" value="Genomic_DNA"/>
</dbReference>